<evidence type="ECO:0000313" key="1">
    <source>
        <dbReference type="EMBL" id="MDP0398208.1"/>
    </source>
</evidence>
<dbReference type="RefSeq" id="WP_305111141.1">
    <property type="nucleotide sequence ID" value="NZ_JAUTIX010000003.1"/>
</dbReference>
<evidence type="ECO:0000313" key="2">
    <source>
        <dbReference type="Proteomes" id="UP001178281"/>
    </source>
</evidence>
<accession>A0AA90NAK4</accession>
<dbReference type="AlphaFoldDB" id="A0AA90NAK4"/>
<proteinExistence type="predicted"/>
<dbReference type="Proteomes" id="UP001178281">
    <property type="component" value="Unassembled WGS sequence"/>
</dbReference>
<organism evidence="1 2">
    <name type="scientific">Tsukamurella strandjordii</name>
    <dbReference type="NCBI Taxonomy" id="147577"/>
    <lineage>
        <taxon>Bacteria</taxon>
        <taxon>Bacillati</taxon>
        <taxon>Actinomycetota</taxon>
        <taxon>Actinomycetes</taxon>
        <taxon>Mycobacteriales</taxon>
        <taxon>Tsukamurellaceae</taxon>
        <taxon>Tsukamurella</taxon>
    </lineage>
</organism>
<reference evidence="1" key="1">
    <citation type="submission" date="2023-08" db="EMBL/GenBank/DDBJ databases">
        <title>The draft genome of Tsukamurella strandjordii strain 050030.</title>
        <authorList>
            <person name="Zhao F."/>
            <person name="Feng Y."/>
            <person name="Zong Z."/>
        </authorList>
    </citation>
    <scope>NUCLEOTIDE SEQUENCE</scope>
    <source>
        <strain evidence="1">050030</strain>
    </source>
</reference>
<name>A0AA90NAK4_9ACTN</name>
<dbReference type="EMBL" id="JAUTIX010000003">
    <property type="protein sequence ID" value="MDP0398208.1"/>
    <property type="molecule type" value="Genomic_DNA"/>
</dbReference>
<protein>
    <submittedName>
        <fullName evidence="1">DUF899 family protein</fullName>
    </submittedName>
</protein>
<sequence length="236" mass="26467">MSTTSTTTATAVPPVVDRETWQAEIDTLRIREKAATRELDAIAAQRRQLPAVQLPEYRLIAEDGSEVTLAEVFDGHSQLVTYHHMWTDGNEWQCPGCTGVTSQYARTEFLDNWDARMVVITNGPMDEILAYKKRVGNTMTWYSTAGSDFGTEVGAGPGGGFAYNTFIRDGDTVYHVWQTFSRGAEQLSYTFGLLDVLPYGRQEEWQDAPEGWPQAPTYSRWATSKQIAGWYGENKS</sequence>
<dbReference type="Pfam" id="PF05988">
    <property type="entry name" value="DUF899"/>
    <property type="match status" value="1"/>
</dbReference>
<keyword evidence="2" id="KW-1185">Reference proteome</keyword>
<comment type="caution">
    <text evidence="1">The sequence shown here is derived from an EMBL/GenBank/DDBJ whole genome shotgun (WGS) entry which is preliminary data.</text>
</comment>
<gene>
    <name evidence="1" type="ORF">Q7X28_09755</name>
</gene>
<dbReference type="InterPro" id="IPR036249">
    <property type="entry name" value="Thioredoxin-like_sf"/>
</dbReference>
<dbReference type="InterPro" id="IPR010296">
    <property type="entry name" value="DUF899_thioredox"/>
</dbReference>
<dbReference type="SUPFAM" id="SSF52833">
    <property type="entry name" value="Thioredoxin-like"/>
    <property type="match status" value="1"/>
</dbReference>